<keyword evidence="5 8" id="KW-1133">Transmembrane helix</keyword>
<dbReference type="EMBL" id="CP146256">
    <property type="protein sequence ID" value="XAH73443.1"/>
    <property type="molecule type" value="Genomic_DNA"/>
</dbReference>
<evidence type="ECO:0000313" key="9">
    <source>
        <dbReference type="EMBL" id="XAH73443.1"/>
    </source>
</evidence>
<evidence type="ECO:0000256" key="4">
    <source>
        <dbReference type="ARBA" id="ARBA00022692"/>
    </source>
</evidence>
<dbReference type="RefSeq" id="WP_342757050.1">
    <property type="nucleotide sequence ID" value="NZ_CP146256.1"/>
</dbReference>
<dbReference type="Proteomes" id="UP001451571">
    <property type="component" value="Chromosome"/>
</dbReference>
<dbReference type="Pfam" id="PF03062">
    <property type="entry name" value="MBOAT"/>
    <property type="match status" value="1"/>
</dbReference>
<keyword evidence="10" id="KW-1185">Reference proteome</keyword>
<evidence type="ECO:0000256" key="8">
    <source>
        <dbReference type="SAM" id="Phobius"/>
    </source>
</evidence>
<dbReference type="InterPro" id="IPR051085">
    <property type="entry name" value="MB_O-acyltransferase"/>
</dbReference>
<evidence type="ECO:0000256" key="3">
    <source>
        <dbReference type="ARBA" id="ARBA00022475"/>
    </source>
</evidence>
<keyword evidence="7 9" id="KW-0808">Transferase</keyword>
<feature type="transmembrane region" description="Helical" evidence="8">
    <location>
        <begin position="184"/>
        <end position="203"/>
    </location>
</feature>
<evidence type="ECO:0000313" key="10">
    <source>
        <dbReference type="Proteomes" id="UP001451571"/>
    </source>
</evidence>
<dbReference type="InterPro" id="IPR004299">
    <property type="entry name" value="MBOAT_fam"/>
</dbReference>
<dbReference type="EC" id="2.3.-.-" evidence="9"/>
<sequence length="444" mass="51047">MSLDVRYVFLLLFSTVVSYLLARSFGSTKSLYTKRVALLAGILSLTGILFLYKYLDFFFEIINAATQSFSIPIQTPTLKLMLPVGISFYTFQTLGYLIDVYKGKYPAEKHFGYYSLFVSFFPQLLSGPIGRGDKLLPQFKKVRLFDSSKASYGLKLMAVGYFKKLVVANLLVSSVDSVFDNVNSYIGLVYIIVTIMFAIQIYCDFSGYTDIAVGVGMLFGIELTQNFKSPYFSHSVKEFWSRWHISLSTWFRDYLYIPMGGNRVGRFRHALNLMITFLVSGLWHGAGLTFLVWGGLHGLYQIIENLLFYRKKGKGIARRKGILSFFSLVLTFFLVCFAWIFFRAGSFADAWRMISLSLFQINDLNEYLKTAVICLDMTYTHMVYISIPVILLGIYDYASLKTDVISYISSRKIWVRYPVYILFLLVILLFSEKGVSTEFYYFQF</sequence>
<dbReference type="PIRSF" id="PIRSF500217">
    <property type="entry name" value="AlgI"/>
    <property type="match status" value="1"/>
</dbReference>
<feature type="transmembrane region" description="Helical" evidence="8">
    <location>
        <begin position="36"/>
        <end position="59"/>
    </location>
</feature>
<feature type="transmembrane region" description="Helical" evidence="8">
    <location>
        <begin position="419"/>
        <end position="442"/>
    </location>
</feature>
<keyword evidence="6 7" id="KW-0472">Membrane</keyword>
<dbReference type="PANTHER" id="PTHR13285">
    <property type="entry name" value="ACYLTRANSFERASE"/>
    <property type="match status" value="1"/>
</dbReference>
<evidence type="ECO:0000256" key="1">
    <source>
        <dbReference type="ARBA" id="ARBA00004651"/>
    </source>
</evidence>
<feature type="transmembrane region" description="Helical" evidence="8">
    <location>
        <begin position="321"/>
        <end position="342"/>
    </location>
</feature>
<dbReference type="PANTHER" id="PTHR13285:SF18">
    <property type="entry name" value="PROTEIN-CYSTEINE N-PALMITOYLTRANSFERASE RASP"/>
    <property type="match status" value="1"/>
</dbReference>
<comment type="similarity">
    <text evidence="2 7">Belongs to the membrane-bound acyltransferase family.</text>
</comment>
<comment type="subcellular location">
    <subcellularLocation>
        <location evidence="1">Cell membrane</location>
        <topology evidence="1">Multi-pass membrane protein</topology>
    </subcellularLocation>
</comment>
<dbReference type="InterPro" id="IPR028362">
    <property type="entry name" value="AlgI"/>
</dbReference>
<reference evidence="9 10" key="1">
    <citation type="submission" date="2024-02" db="EMBL/GenBank/DDBJ databases">
        <title>Bacterial strain from lacustrine sediment.</title>
        <authorList>
            <person name="Petit C."/>
            <person name="Fadhlaoui K."/>
        </authorList>
    </citation>
    <scope>NUCLEOTIDE SEQUENCE [LARGE SCALE GENOMIC DNA]</scope>
    <source>
        <strain evidence="9 10">IPX-CK</strain>
    </source>
</reference>
<protein>
    <submittedName>
        <fullName evidence="9">MBOAT family O-acyltransferase</fullName>
        <ecNumber evidence="9">2.3.-.-</ecNumber>
    </submittedName>
</protein>
<keyword evidence="3 7" id="KW-1003">Cell membrane</keyword>
<organism evidence="9 10">
    <name type="scientific">Kineothrix sedimenti</name>
    <dbReference type="NCBI Taxonomy" id="3123317"/>
    <lineage>
        <taxon>Bacteria</taxon>
        <taxon>Bacillati</taxon>
        <taxon>Bacillota</taxon>
        <taxon>Clostridia</taxon>
        <taxon>Lachnospirales</taxon>
        <taxon>Lachnospiraceae</taxon>
        <taxon>Kineothrix</taxon>
    </lineage>
</organism>
<evidence type="ECO:0000256" key="6">
    <source>
        <dbReference type="ARBA" id="ARBA00023136"/>
    </source>
</evidence>
<dbReference type="PIRSF" id="PIRSF016636">
    <property type="entry name" value="AlgI_DltB"/>
    <property type="match status" value="1"/>
</dbReference>
<keyword evidence="4 8" id="KW-0812">Transmembrane</keyword>
<gene>
    <name evidence="9" type="ORF">V6984_18365</name>
</gene>
<feature type="transmembrane region" description="Helical" evidence="8">
    <location>
        <begin position="152"/>
        <end position="172"/>
    </location>
</feature>
<dbReference type="GO" id="GO:0016746">
    <property type="term" value="F:acyltransferase activity"/>
    <property type="evidence" value="ECO:0007669"/>
    <property type="project" value="UniProtKB-KW"/>
</dbReference>
<name>A0ABZ3ETA7_9FIRM</name>
<dbReference type="InterPro" id="IPR024194">
    <property type="entry name" value="Ac/AlaTfrase_AlgI/DltB"/>
</dbReference>
<evidence type="ECO:0000256" key="2">
    <source>
        <dbReference type="ARBA" id="ARBA00010323"/>
    </source>
</evidence>
<accession>A0ABZ3ETA7</accession>
<evidence type="ECO:0000256" key="5">
    <source>
        <dbReference type="ARBA" id="ARBA00022989"/>
    </source>
</evidence>
<feature type="transmembrane region" description="Helical" evidence="8">
    <location>
        <begin position="110"/>
        <end position="131"/>
    </location>
</feature>
<feature type="transmembrane region" description="Helical" evidence="8">
    <location>
        <begin position="379"/>
        <end position="398"/>
    </location>
</feature>
<keyword evidence="7 9" id="KW-0012">Acyltransferase</keyword>
<evidence type="ECO:0000256" key="7">
    <source>
        <dbReference type="PIRNR" id="PIRNR016636"/>
    </source>
</evidence>
<proteinExistence type="inferred from homology"/>